<keyword evidence="6" id="KW-1185">Reference proteome</keyword>
<gene>
    <name evidence="5" type="ORF">D9757_001003</name>
</gene>
<dbReference type="Proteomes" id="UP000518752">
    <property type="component" value="Unassembled WGS sequence"/>
</dbReference>
<sequence length="335" mass="35246">MSHRHTISYSNLILVHDHHKRIRYEALLLSTLRIAYEFIRRLTSGSSRIYLLQKKNQKTTLLQITSTFIFQEIKEKKMFRFNNVLAMLALTAIQALTMVQASLFVTHPASGSTCNGGTPCIVQWLDDGTSPLNSDIGVATVGLYTANMQLVQSIPAVDVSNSQSLTFTPTPAAGPNSGTYYIAFTSTNLKVNGSKFTGYSPFFNLDNMSGSFSTPDASAISPIPVPSSLSAADASQGSSALSTVTVGSVDTSESPLSTLSATSPLSSSSASSSGSPTASTTSGTNASTTSSSHPTSTTVLTNGGAMSSKHMSPFFDVLSLPVSLSLILLSSSLVL</sequence>
<evidence type="ECO:0000256" key="1">
    <source>
        <dbReference type="ARBA" id="ARBA00022729"/>
    </source>
</evidence>
<keyword evidence="3" id="KW-1133">Transmembrane helix</keyword>
<reference evidence="5 6" key="1">
    <citation type="journal article" date="2020" name="ISME J.">
        <title>Uncovering the hidden diversity of litter-decomposition mechanisms in mushroom-forming fungi.</title>
        <authorList>
            <person name="Floudas D."/>
            <person name="Bentzer J."/>
            <person name="Ahren D."/>
            <person name="Johansson T."/>
            <person name="Persson P."/>
            <person name="Tunlid A."/>
        </authorList>
    </citation>
    <scope>NUCLEOTIDE SEQUENCE [LARGE SCALE GENOMIC DNA]</scope>
    <source>
        <strain evidence="5 6">CBS 406.79</strain>
    </source>
</reference>
<evidence type="ECO:0000259" key="4">
    <source>
        <dbReference type="Pfam" id="PF10342"/>
    </source>
</evidence>
<dbReference type="PANTHER" id="PTHR28154:SF1">
    <property type="entry name" value="CELL WALL SYNTHESIS PROTEIN KNH1-RELATED"/>
    <property type="match status" value="1"/>
</dbReference>
<evidence type="ECO:0000313" key="6">
    <source>
        <dbReference type="Proteomes" id="UP000518752"/>
    </source>
</evidence>
<feature type="compositionally biased region" description="Low complexity" evidence="2">
    <location>
        <begin position="251"/>
        <end position="298"/>
    </location>
</feature>
<dbReference type="GO" id="GO:0042546">
    <property type="term" value="P:cell wall biogenesis"/>
    <property type="evidence" value="ECO:0007669"/>
    <property type="project" value="InterPro"/>
</dbReference>
<dbReference type="PANTHER" id="PTHR28154">
    <property type="entry name" value="CELL WALL SYNTHESIS PROTEIN KNH1-RELATED"/>
    <property type="match status" value="1"/>
</dbReference>
<evidence type="ECO:0000256" key="2">
    <source>
        <dbReference type="SAM" id="MobiDB-lite"/>
    </source>
</evidence>
<keyword evidence="3" id="KW-0472">Membrane</keyword>
<accession>A0A8H5MG70</accession>
<name>A0A8H5MG70_9AGAR</name>
<dbReference type="InterPro" id="IPR045328">
    <property type="entry name" value="Kre9/Knh1"/>
</dbReference>
<feature type="transmembrane region" description="Helical" evidence="3">
    <location>
        <begin position="84"/>
        <end position="105"/>
    </location>
</feature>
<evidence type="ECO:0000256" key="3">
    <source>
        <dbReference type="SAM" id="Phobius"/>
    </source>
</evidence>
<dbReference type="GO" id="GO:0006078">
    <property type="term" value="P:(1-&gt;6)-beta-D-glucan biosynthetic process"/>
    <property type="evidence" value="ECO:0007669"/>
    <property type="project" value="InterPro"/>
</dbReference>
<keyword evidence="3" id="KW-0812">Transmembrane</keyword>
<dbReference type="EMBL" id="JAACJN010000004">
    <property type="protein sequence ID" value="KAF5392694.1"/>
    <property type="molecule type" value="Genomic_DNA"/>
</dbReference>
<feature type="domain" description="Yeast cell wall synthesis Kre9/Knh1-like N-terminal" evidence="4">
    <location>
        <begin position="108"/>
        <end position="204"/>
    </location>
</feature>
<protein>
    <recommendedName>
        <fullName evidence="4">Yeast cell wall synthesis Kre9/Knh1-like N-terminal domain-containing protein</fullName>
    </recommendedName>
</protein>
<organism evidence="5 6">
    <name type="scientific">Collybiopsis confluens</name>
    <dbReference type="NCBI Taxonomy" id="2823264"/>
    <lineage>
        <taxon>Eukaryota</taxon>
        <taxon>Fungi</taxon>
        <taxon>Dikarya</taxon>
        <taxon>Basidiomycota</taxon>
        <taxon>Agaricomycotina</taxon>
        <taxon>Agaricomycetes</taxon>
        <taxon>Agaricomycetidae</taxon>
        <taxon>Agaricales</taxon>
        <taxon>Marasmiineae</taxon>
        <taxon>Omphalotaceae</taxon>
        <taxon>Collybiopsis</taxon>
    </lineage>
</organism>
<dbReference type="OrthoDB" id="2432613at2759"/>
<keyword evidence="1" id="KW-0732">Signal</keyword>
<dbReference type="AlphaFoldDB" id="A0A8H5MG70"/>
<feature type="region of interest" description="Disordered" evidence="2">
    <location>
        <begin position="251"/>
        <end position="303"/>
    </location>
</feature>
<proteinExistence type="predicted"/>
<dbReference type="InterPro" id="IPR018466">
    <property type="entry name" value="Kre9/Knh1-like_N"/>
</dbReference>
<dbReference type="Pfam" id="PF10342">
    <property type="entry name" value="Kre9_KNH"/>
    <property type="match status" value="1"/>
</dbReference>
<evidence type="ECO:0000313" key="5">
    <source>
        <dbReference type="EMBL" id="KAF5392694.1"/>
    </source>
</evidence>
<comment type="caution">
    <text evidence="5">The sequence shown here is derived from an EMBL/GenBank/DDBJ whole genome shotgun (WGS) entry which is preliminary data.</text>
</comment>